<organism evidence="1 2">
    <name type="scientific">Cichorium intybus</name>
    <name type="common">Chicory</name>
    <dbReference type="NCBI Taxonomy" id="13427"/>
    <lineage>
        <taxon>Eukaryota</taxon>
        <taxon>Viridiplantae</taxon>
        <taxon>Streptophyta</taxon>
        <taxon>Embryophyta</taxon>
        <taxon>Tracheophyta</taxon>
        <taxon>Spermatophyta</taxon>
        <taxon>Magnoliopsida</taxon>
        <taxon>eudicotyledons</taxon>
        <taxon>Gunneridae</taxon>
        <taxon>Pentapetalae</taxon>
        <taxon>asterids</taxon>
        <taxon>campanulids</taxon>
        <taxon>Asterales</taxon>
        <taxon>Asteraceae</taxon>
        <taxon>Cichorioideae</taxon>
        <taxon>Cichorieae</taxon>
        <taxon>Cichoriinae</taxon>
        <taxon>Cichorium</taxon>
    </lineage>
</organism>
<sequence length="80" mass="8875">MSNNKPNAFKSPHPIKNEVRSNSTKPNAHQEKVSGSNLSHRQRFARHRFTGHQGSDGELSGEPSRLQPPPPPSLRINSGR</sequence>
<reference evidence="2" key="1">
    <citation type="journal article" date="2022" name="Mol. Ecol. Resour.">
        <title>The genomes of chicory, endive, great burdock and yacon provide insights into Asteraceae palaeo-polyploidization history and plant inulin production.</title>
        <authorList>
            <person name="Fan W."/>
            <person name="Wang S."/>
            <person name="Wang H."/>
            <person name="Wang A."/>
            <person name="Jiang F."/>
            <person name="Liu H."/>
            <person name="Zhao H."/>
            <person name="Xu D."/>
            <person name="Zhang Y."/>
        </authorList>
    </citation>
    <scope>NUCLEOTIDE SEQUENCE [LARGE SCALE GENOMIC DNA]</scope>
    <source>
        <strain evidence="2">cv. Punajuju</strain>
    </source>
</reference>
<comment type="caution">
    <text evidence="1">The sequence shown here is derived from an EMBL/GenBank/DDBJ whole genome shotgun (WGS) entry which is preliminary data.</text>
</comment>
<protein>
    <submittedName>
        <fullName evidence="1">Uncharacterized protein</fullName>
    </submittedName>
</protein>
<evidence type="ECO:0000313" key="2">
    <source>
        <dbReference type="Proteomes" id="UP001055811"/>
    </source>
</evidence>
<name>A0ACB9DY67_CICIN</name>
<gene>
    <name evidence="1" type="ORF">L2E82_22512</name>
</gene>
<reference evidence="1 2" key="2">
    <citation type="journal article" date="2022" name="Mol. Ecol. Resour.">
        <title>The genomes of chicory, endive, great burdock and yacon provide insights into Asteraceae paleo-polyploidization history and plant inulin production.</title>
        <authorList>
            <person name="Fan W."/>
            <person name="Wang S."/>
            <person name="Wang H."/>
            <person name="Wang A."/>
            <person name="Jiang F."/>
            <person name="Liu H."/>
            <person name="Zhao H."/>
            <person name="Xu D."/>
            <person name="Zhang Y."/>
        </authorList>
    </citation>
    <scope>NUCLEOTIDE SEQUENCE [LARGE SCALE GENOMIC DNA]</scope>
    <source>
        <strain evidence="2">cv. Punajuju</strain>
        <tissue evidence="1">Leaves</tissue>
    </source>
</reference>
<evidence type="ECO:0000313" key="1">
    <source>
        <dbReference type="EMBL" id="KAI3751426.1"/>
    </source>
</evidence>
<accession>A0ACB9DY67</accession>
<keyword evidence="2" id="KW-1185">Reference proteome</keyword>
<proteinExistence type="predicted"/>
<dbReference type="EMBL" id="CM042012">
    <property type="protein sequence ID" value="KAI3751426.1"/>
    <property type="molecule type" value="Genomic_DNA"/>
</dbReference>
<dbReference type="Proteomes" id="UP001055811">
    <property type="component" value="Linkage Group LG04"/>
</dbReference>